<organism evidence="3 4">
    <name type="scientific">Micromonospora deserti</name>
    <dbReference type="NCBI Taxonomy" id="2070366"/>
    <lineage>
        <taxon>Bacteria</taxon>
        <taxon>Bacillati</taxon>
        <taxon>Actinomycetota</taxon>
        <taxon>Actinomycetes</taxon>
        <taxon>Micromonosporales</taxon>
        <taxon>Micromonosporaceae</taxon>
        <taxon>Micromonospora</taxon>
    </lineage>
</organism>
<keyword evidence="4" id="KW-1185">Reference proteome</keyword>
<dbReference type="InterPro" id="IPR039365">
    <property type="entry name" value="IS701-like"/>
</dbReference>
<dbReference type="AlphaFoldDB" id="A0A2W2CTF1"/>
<evidence type="ECO:0000313" key="4">
    <source>
        <dbReference type="Proteomes" id="UP000248749"/>
    </source>
</evidence>
<gene>
    <name evidence="3" type="ORF">C1I99_01115</name>
</gene>
<dbReference type="Proteomes" id="UP000248749">
    <property type="component" value="Unassembled WGS sequence"/>
</dbReference>
<accession>A0A2W2CTF1</accession>
<feature type="domain" description="Transposase IS701-like DDE" evidence="2">
    <location>
        <begin position="42"/>
        <end position="226"/>
    </location>
</feature>
<evidence type="ECO:0000259" key="2">
    <source>
        <dbReference type="Pfam" id="PF13546"/>
    </source>
</evidence>
<dbReference type="EMBL" id="POUB01000004">
    <property type="protein sequence ID" value="PZG02776.1"/>
    <property type="molecule type" value="Genomic_DNA"/>
</dbReference>
<evidence type="ECO:0000313" key="3">
    <source>
        <dbReference type="EMBL" id="PZG02776.1"/>
    </source>
</evidence>
<name>A0A2W2CTF1_9ACTN</name>
<dbReference type="InterPro" id="IPR038721">
    <property type="entry name" value="IS701-like_DDE_dom"/>
</dbReference>
<dbReference type="InterPro" id="IPR012337">
    <property type="entry name" value="RNaseH-like_sf"/>
</dbReference>
<reference evidence="3 4" key="1">
    <citation type="submission" date="2018-01" db="EMBL/GenBank/DDBJ databases">
        <title>Draft genome sequence of Salinispora sp. 13K206.</title>
        <authorList>
            <person name="Sahin N."/>
            <person name="Saygin H."/>
            <person name="Ay H."/>
        </authorList>
    </citation>
    <scope>NUCLEOTIDE SEQUENCE [LARGE SCALE GENOMIC DNA]</scope>
    <source>
        <strain evidence="3 4">13K206</strain>
    </source>
</reference>
<sequence>MGCVVALSVCCGQRRGGQAVALVLVDEIVGWRAGLDDLLARFAHRFGRAEPRRQALSYLVGLLSPLASKNGWTLAEAAGDATPDRMQRLLNRSAWAPDAVRDDLFAYVREHLGYDDGVLIVDETGFLKKGIKSAGVQRQYCGTAGRTENCQLGVFLAYASPQGRTPDRPGVASAPQVVRRPRPREEAGIAASVGFATKPALGLRMLERAITAGLPARWVTADEAYG</sequence>
<proteinExistence type="predicted"/>
<dbReference type="Pfam" id="PF13546">
    <property type="entry name" value="DDE_5"/>
    <property type="match status" value="1"/>
</dbReference>
<dbReference type="NCBIfam" id="NF033540">
    <property type="entry name" value="transpos_IS701"/>
    <property type="match status" value="1"/>
</dbReference>
<protein>
    <recommendedName>
        <fullName evidence="2">Transposase IS701-like DDE domain-containing protein</fullName>
    </recommendedName>
</protein>
<comment type="caution">
    <text evidence="3">The sequence shown here is derived from an EMBL/GenBank/DDBJ whole genome shotgun (WGS) entry which is preliminary data.</text>
</comment>
<dbReference type="SUPFAM" id="SSF53098">
    <property type="entry name" value="Ribonuclease H-like"/>
    <property type="match status" value="1"/>
</dbReference>
<evidence type="ECO:0000256" key="1">
    <source>
        <dbReference type="SAM" id="MobiDB-lite"/>
    </source>
</evidence>
<dbReference type="PANTHER" id="PTHR33627">
    <property type="entry name" value="TRANSPOSASE"/>
    <property type="match status" value="1"/>
</dbReference>
<dbReference type="PANTHER" id="PTHR33627:SF1">
    <property type="entry name" value="TRANSPOSASE"/>
    <property type="match status" value="1"/>
</dbReference>
<feature type="region of interest" description="Disordered" evidence="1">
    <location>
        <begin position="164"/>
        <end position="185"/>
    </location>
</feature>